<proteinExistence type="predicted"/>
<keyword evidence="3" id="KW-1185">Reference proteome</keyword>
<keyword evidence="1" id="KW-0472">Membrane</keyword>
<dbReference type="EMBL" id="VLNR01000028">
    <property type="protein sequence ID" value="TSE07912.1"/>
    <property type="molecule type" value="Genomic_DNA"/>
</dbReference>
<dbReference type="Proteomes" id="UP000318833">
    <property type="component" value="Unassembled WGS sequence"/>
</dbReference>
<accession>A0A554VJ74</accession>
<comment type="caution">
    <text evidence="2">The sequence shown here is derived from an EMBL/GenBank/DDBJ whole genome shotgun (WGS) entry which is preliminary data.</text>
</comment>
<organism evidence="2 3">
    <name type="scientific">Aquimarina algiphila</name>
    <dbReference type="NCBI Taxonomy" id="2047982"/>
    <lineage>
        <taxon>Bacteria</taxon>
        <taxon>Pseudomonadati</taxon>
        <taxon>Bacteroidota</taxon>
        <taxon>Flavobacteriia</taxon>
        <taxon>Flavobacteriales</taxon>
        <taxon>Flavobacteriaceae</taxon>
        <taxon>Aquimarina</taxon>
    </lineage>
</organism>
<evidence type="ECO:0000313" key="3">
    <source>
        <dbReference type="Proteomes" id="UP000318833"/>
    </source>
</evidence>
<evidence type="ECO:0000256" key="1">
    <source>
        <dbReference type="SAM" id="Phobius"/>
    </source>
</evidence>
<dbReference type="OrthoDB" id="1162969at2"/>
<dbReference type="AlphaFoldDB" id="A0A554VJ74"/>
<reference evidence="2 3" key="1">
    <citation type="submission" date="2019-07" db="EMBL/GenBank/DDBJ databases">
        <title>The draft genome sequence of Aquimarina algiphila M91.</title>
        <authorList>
            <person name="Meng X."/>
        </authorList>
    </citation>
    <scope>NUCLEOTIDE SEQUENCE [LARGE SCALE GENOMIC DNA]</scope>
    <source>
        <strain evidence="2 3">M91</strain>
    </source>
</reference>
<evidence type="ECO:0000313" key="2">
    <source>
        <dbReference type="EMBL" id="TSE07912.1"/>
    </source>
</evidence>
<protein>
    <submittedName>
        <fullName evidence="2">Uncharacterized protein</fullName>
    </submittedName>
</protein>
<name>A0A554VJ74_9FLAO</name>
<feature type="transmembrane region" description="Helical" evidence="1">
    <location>
        <begin position="101"/>
        <end position="122"/>
    </location>
</feature>
<sequence>MPIEINIQNKSYIVPESNDPCELWVGYFNSLKATVGTTNARTIWLVTWKTNGSSSCTTNGDFNKWLKKNKIDVSSAATRAIADASEIGSNFMGLGKNLSKVVSIAVPVTLTLLLAVIGLILWNTAKKADATDLAMLTPMGRSIGGGIKFLNK</sequence>
<gene>
    <name evidence="2" type="ORF">FOF46_14395</name>
</gene>
<dbReference type="RefSeq" id="WP_143916927.1">
    <property type="nucleotide sequence ID" value="NZ_CANMXV010000043.1"/>
</dbReference>
<keyword evidence="1" id="KW-1133">Transmembrane helix</keyword>
<keyword evidence="1" id="KW-0812">Transmembrane</keyword>